<comment type="caution">
    <text evidence="1">The sequence shown here is derived from an EMBL/GenBank/DDBJ whole genome shotgun (WGS) entry which is preliminary data.</text>
</comment>
<dbReference type="EMBL" id="JAVIZX010000001">
    <property type="protein sequence ID" value="MDR6212457.1"/>
    <property type="molecule type" value="Genomic_DNA"/>
</dbReference>
<gene>
    <name evidence="1" type="ORF">QE399_000146</name>
</gene>
<evidence type="ECO:0000313" key="2">
    <source>
        <dbReference type="Proteomes" id="UP001267710"/>
    </source>
</evidence>
<evidence type="ECO:0000313" key="1">
    <source>
        <dbReference type="EMBL" id="MDR6212457.1"/>
    </source>
</evidence>
<reference evidence="1 2" key="1">
    <citation type="submission" date="2023-08" db="EMBL/GenBank/DDBJ databases">
        <title>Functional and genomic diversity of the sorghum phyllosphere microbiome.</title>
        <authorList>
            <person name="Shade A."/>
        </authorList>
    </citation>
    <scope>NUCLEOTIDE SEQUENCE [LARGE SCALE GENOMIC DNA]</scope>
    <source>
        <strain evidence="1 2">SORGH_AS_0335</strain>
    </source>
</reference>
<keyword evidence="2" id="KW-1185">Reference proteome</keyword>
<proteinExistence type="predicted"/>
<accession>A0ABU1I5G0</accession>
<dbReference type="Proteomes" id="UP001267710">
    <property type="component" value="Unassembled WGS sequence"/>
</dbReference>
<sequence length="61" mass="6135">MRPLPGPLHAAAYLFAHGAAFRDAGRAKAAAPFLSLARRQVLGSGGHQADAGARAAIAALT</sequence>
<organism evidence="1 2">
    <name type="scientific">Paracidovorax wautersii</name>
    <dbReference type="NCBI Taxonomy" id="1177982"/>
    <lineage>
        <taxon>Bacteria</taxon>
        <taxon>Pseudomonadati</taxon>
        <taxon>Pseudomonadota</taxon>
        <taxon>Betaproteobacteria</taxon>
        <taxon>Burkholderiales</taxon>
        <taxon>Comamonadaceae</taxon>
        <taxon>Paracidovorax</taxon>
    </lineage>
</organism>
<name>A0ABU1I5G0_9BURK</name>
<protein>
    <submittedName>
        <fullName evidence="1">Uncharacterized protein</fullName>
    </submittedName>
</protein>